<feature type="domain" description="Cytidyltransferase-like" evidence="10">
    <location>
        <begin position="364"/>
        <end position="455"/>
    </location>
</feature>
<dbReference type="PANTHER" id="PTHR46969">
    <property type="entry name" value="BIFUNCTIONAL PROTEIN HLDE"/>
    <property type="match status" value="1"/>
</dbReference>
<dbReference type="InterPro" id="IPR029056">
    <property type="entry name" value="Ribokinase-like"/>
</dbReference>
<dbReference type="InterPro" id="IPR011611">
    <property type="entry name" value="PfkB_dom"/>
</dbReference>
<comment type="pathway">
    <text evidence="8">Nucleotide-sugar biosynthesis; ADP-L-glycero-beta-D-manno-heptose biosynthesis; ADP-L-glycero-beta-D-manno-heptose from D-glycero-beta-D-manno-heptose 7-phosphate: step 1/4.</text>
</comment>
<dbReference type="SUPFAM" id="SSF53613">
    <property type="entry name" value="Ribokinase-like"/>
    <property type="match status" value="1"/>
</dbReference>
<dbReference type="GO" id="GO:0033785">
    <property type="term" value="F:heptose 7-phosphate kinase activity"/>
    <property type="evidence" value="ECO:0007669"/>
    <property type="project" value="UniProtKB-UniRule"/>
</dbReference>
<dbReference type="PANTHER" id="PTHR46969:SF1">
    <property type="entry name" value="BIFUNCTIONAL PROTEIN HLDE"/>
    <property type="match status" value="1"/>
</dbReference>
<evidence type="ECO:0000256" key="3">
    <source>
        <dbReference type="ARBA" id="ARBA00022741"/>
    </source>
</evidence>
<evidence type="ECO:0000256" key="7">
    <source>
        <dbReference type="ARBA" id="ARBA00023277"/>
    </source>
</evidence>
<dbReference type="InterPro" id="IPR014729">
    <property type="entry name" value="Rossmann-like_a/b/a_fold"/>
</dbReference>
<dbReference type="HAMAP" id="MF_01603">
    <property type="entry name" value="HldE"/>
    <property type="match status" value="1"/>
</dbReference>
<evidence type="ECO:0000259" key="9">
    <source>
        <dbReference type="Pfam" id="PF00294"/>
    </source>
</evidence>
<feature type="domain" description="Carbohydrate kinase PfkB" evidence="9">
    <location>
        <begin position="17"/>
        <end position="319"/>
    </location>
</feature>
<keyword evidence="7 8" id="KW-0119">Carbohydrate metabolism</keyword>
<comment type="similarity">
    <text evidence="8">In the C-terminal section; belongs to the cytidylyltransferase family.</text>
</comment>
<dbReference type="Gene3D" id="3.40.50.620">
    <property type="entry name" value="HUPs"/>
    <property type="match status" value="1"/>
</dbReference>
<organism evidence="11">
    <name type="scientific">uncultured Thermomicrobiales bacterium</name>
    <dbReference type="NCBI Taxonomy" id="1645740"/>
    <lineage>
        <taxon>Bacteria</taxon>
        <taxon>Pseudomonadati</taxon>
        <taxon>Thermomicrobiota</taxon>
        <taxon>Thermomicrobia</taxon>
        <taxon>Thermomicrobiales</taxon>
        <taxon>environmental samples</taxon>
    </lineage>
</organism>
<evidence type="ECO:0000256" key="2">
    <source>
        <dbReference type="ARBA" id="ARBA00022695"/>
    </source>
</evidence>
<feature type="active site" evidence="8">
    <location>
        <position position="282"/>
    </location>
</feature>
<dbReference type="Pfam" id="PF01467">
    <property type="entry name" value="CTP_transf_like"/>
    <property type="match status" value="1"/>
</dbReference>
<protein>
    <recommendedName>
        <fullName evidence="8">Bifunctional protein HldE</fullName>
    </recommendedName>
    <domain>
        <recommendedName>
            <fullName evidence="8">D-beta-D-heptose 7-phosphate kinase</fullName>
            <ecNumber evidence="8">2.7.1.167</ecNumber>
        </recommendedName>
        <alternativeName>
            <fullName evidence="8">D-beta-D-heptose 7-phosphotransferase</fullName>
        </alternativeName>
        <alternativeName>
            <fullName evidence="8">D-glycero-beta-D-manno-heptose-7-phosphate kinase</fullName>
        </alternativeName>
    </domain>
    <domain>
        <recommendedName>
            <fullName evidence="8">D-beta-D-heptose 1-phosphate adenylyltransferase</fullName>
            <ecNumber evidence="8">2.7.7.70</ecNumber>
        </recommendedName>
        <alternativeName>
            <fullName evidence="8">D-glycero-beta-D-manno-heptose 1-phosphate adenylyltransferase</fullName>
        </alternativeName>
    </domain>
</protein>
<dbReference type="InterPro" id="IPR004821">
    <property type="entry name" value="Cyt_trans-like"/>
</dbReference>
<name>A0A6J4V5F2_9BACT</name>
<evidence type="ECO:0000313" key="11">
    <source>
        <dbReference type="EMBL" id="CAA9567775.1"/>
    </source>
</evidence>
<dbReference type="UniPathway" id="UPA00356">
    <property type="reaction ID" value="UER00437"/>
</dbReference>
<dbReference type="EMBL" id="CADCWN010000124">
    <property type="protein sequence ID" value="CAA9567775.1"/>
    <property type="molecule type" value="Genomic_DNA"/>
</dbReference>
<dbReference type="GO" id="GO:0033786">
    <property type="term" value="F:heptose-1-phosphate adenylyltransferase activity"/>
    <property type="evidence" value="ECO:0007669"/>
    <property type="project" value="UniProtKB-UniRule"/>
</dbReference>
<keyword evidence="6 8" id="KW-0511">Multifunctional enzyme</keyword>
<dbReference type="Gene3D" id="3.40.1190.20">
    <property type="match status" value="1"/>
</dbReference>
<comment type="catalytic activity">
    <reaction evidence="8">
        <text>D-glycero-beta-D-manno-heptose 1-phosphate + ATP + H(+) = ADP-D-glycero-beta-D-manno-heptose + diphosphate</text>
        <dbReference type="Rhea" id="RHEA:27465"/>
        <dbReference type="ChEBI" id="CHEBI:15378"/>
        <dbReference type="ChEBI" id="CHEBI:30616"/>
        <dbReference type="ChEBI" id="CHEBI:33019"/>
        <dbReference type="ChEBI" id="CHEBI:59967"/>
        <dbReference type="ChEBI" id="CHEBI:61593"/>
        <dbReference type="EC" id="2.7.7.70"/>
    </reaction>
</comment>
<dbReference type="NCBIfam" id="TIGR00125">
    <property type="entry name" value="cyt_tran_rel"/>
    <property type="match status" value="1"/>
</dbReference>
<feature type="region of interest" description="Ribokinase" evidence="8">
    <location>
        <begin position="1"/>
        <end position="336"/>
    </location>
</feature>
<dbReference type="GO" id="GO:0005829">
    <property type="term" value="C:cytosol"/>
    <property type="evidence" value="ECO:0007669"/>
    <property type="project" value="TreeGrafter"/>
</dbReference>
<comment type="pathway">
    <text evidence="8">Nucleotide-sugar biosynthesis; ADP-L-glycero-beta-D-manno-heptose biosynthesis; ADP-L-glycero-beta-D-manno-heptose from D-glycero-beta-D-manno-heptose 7-phosphate: step 3/4.</text>
</comment>
<feature type="binding site" evidence="8">
    <location>
        <begin position="202"/>
        <end position="205"/>
    </location>
    <ligand>
        <name>ATP</name>
        <dbReference type="ChEBI" id="CHEBI:30616"/>
    </ligand>
</feature>
<evidence type="ECO:0000256" key="8">
    <source>
        <dbReference type="HAMAP-Rule" id="MF_01603"/>
    </source>
</evidence>
<keyword evidence="2 8" id="KW-0548">Nucleotidyltransferase</keyword>
<dbReference type="GO" id="GO:0005524">
    <property type="term" value="F:ATP binding"/>
    <property type="evidence" value="ECO:0007669"/>
    <property type="project" value="UniProtKB-UniRule"/>
</dbReference>
<dbReference type="EC" id="2.7.7.70" evidence="8"/>
<keyword evidence="1 8" id="KW-0808">Transferase</keyword>
<comment type="subunit">
    <text evidence="8">Homodimer.</text>
</comment>
<comment type="function">
    <text evidence="8">Catalyzes the ADP transfer from ATP to D-glycero-beta-D-manno-heptose 1-phosphate, yielding ADP-D-glycero-beta-D-manno-heptose.</text>
</comment>
<proteinExistence type="inferred from homology"/>
<keyword evidence="4 8" id="KW-0418">Kinase</keyword>
<dbReference type="InterPro" id="IPR023030">
    <property type="entry name" value="Bifunc_HldE"/>
</dbReference>
<comment type="catalytic activity">
    <reaction evidence="8">
        <text>D-glycero-beta-D-manno-heptose 7-phosphate + ATP = D-glycero-beta-D-manno-heptose 1,7-bisphosphate + ADP + H(+)</text>
        <dbReference type="Rhea" id="RHEA:27473"/>
        <dbReference type="ChEBI" id="CHEBI:15378"/>
        <dbReference type="ChEBI" id="CHEBI:30616"/>
        <dbReference type="ChEBI" id="CHEBI:60204"/>
        <dbReference type="ChEBI" id="CHEBI:60208"/>
        <dbReference type="ChEBI" id="CHEBI:456216"/>
        <dbReference type="EC" id="2.7.1.167"/>
    </reaction>
</comment>
<dbReference type="EC" id="2.7.1.167" evidence="8"/>
<evidence type="ECO:0000259" key="10">
    <source>
        <dbReference type="Pfam" id="PF01467"/>
    </source>
</evidence>
<dbReference type="SUPFAM" id="SSF52374">
    <property type="entry name" value="Nucleotidylyl transferase"/>
    <property type="match status" value="1"/>
</dbReference>
<evidence type="ECO:0000256" key="4">
    <source>
        <dbReference type="ARBA" id="ARBA00022777"/>
    </source>
</evidence>
<dbReference type="GO" id="GO:0097171">
    <property type="term" value="P:ADP-L-glycero-beta-D-manno-heptose biosynthetic process"/>
    <property type="evidence" value="ECO:0007669"/>
    <property type="project" value="UniProtKB-UniPathway"/>
</dbReference>
<sequence>MNTDVGLVRRFRGLRALVIGDVMLDSYLEGTAARLCSEGPVPVVRKTGEERVPGGAANSAANLRALGAEVSLLGVVGDDAAATLLRAALRARGVDDAWLVADDEASTLHKCRVLADGQYVVRYDEGDGTDSPAAGARLLARLDDAFAGCDLVVISDYGYGVVTDAIIARLRALRAARPCPLVIDTKEPRRFAVAGATIITPNLLEARLAVEPRPLADPRRAAGPLDLAAVETLGRRLLAAIDTAHAAITLGGDGVLLLDRRGPARHLPAHPVPQANDVGAGDSFTAALALALAAGADPEGAVRIGIDAAGIAVTKRRTAIVEGQELLGRVSLRAEAADEGGSSRAELLARLDAARRAGRTIVFTNGVFDILHAGHIQLLRRARDLGDLLVVGVNSDRGVRRLKGPTRPINGERDRLALVAALDPVDHAILFDEDTPTELIRALRPHLHVKGGDYAGAALPESDAVLAGGGRTVILPLKGDLSTSATIDRILTLTGAARGTGGGTRRGGGR</sequence>
<reference evidence="11" key="1">
    <citation type="submission" date="2020-02" db="EMBL/GenBank/DDBJ databases">
        <authorList>
            <person name="Meier V. D."/>
        </authorList>
    </citation>
    <scope>NUCLEOTIDE SEQUENCE</scope>
    <source>
        <strain evidence="11">AVDCRST_MAG18</strain>
    </source>
</reference>
<accession>A0A6J4V5F2</accession>
<evidence type="ECO:0000256" key="6">
    <source>
        <dbReference type="ARBA" id="ARBA00023268"/>
    </source>
</evidence>
<dbReference type="GO" id="GO:0016773">
    <property type="term" value="F:phosphotransferase activity, alcohol group as acceptor"/>
    <property type="evidence" value="ECO:0007669"/>
    <property type="project" value="InterPro"/>
</dbReference>
<keyword evidence="5 8" id="KW-0067">ATP-binding</keyword>
<comment type="similarity">
    <text evidence="8">In the N-terminal section; belongs to the carbohydrate kinase PfkB family.</text>
</comment>
<evidence type="ECO:0000256" key="1">
    <source>
        <dbReference type="ARBA" id="ARBA00022679"/>
    </source>
</evidence>
<comment type="function">
    <text evidence="8">Catalyzes the phosphorylation of D-glycero-D-manno-heptose 7-phosphate at the C-1 position to selectively form D-glycero-beta-D-manno-heptose-1,7-bisphosphate.</text>
</comment>
<dbReference type="Pfam" id="PF00294">
    <property type="entry name" value="PfkB"/>
    <property type="match status" value="1"/>
</dbReference>
<gene>
    <name evidence="8" type="primary">hldE</name>
    <name evidence="11" type="ORF">AVDCRST_MAG18-1644</name>
</gene>
<feature type="region of interest" description="Cytidylyltransferase" evidence="8">
    <location>
        <begin position="363"/>
        <end position="510"/>
    </location>
</feature>
<evidence type="ECO:0000256" key="5">
    <source>
        <dbReference type="ARBA" id="ARBA00022840"/>
    </source>
</evidence>
<dbReference type="AlphaFoldDB" id="A0A6J4V5F2"/>
<keyword evidence="3 8" id="KW-0547">Nucleotide-binding</keyword>